<evidence type="ECO:0000259" key="1">
    <source>
        <dbReference type="Pfam" id="PF00535"/>
    </source>
</evidence>
<reference evidence="2" key="1">
    <citation type="submission" date="2020-02" db="EMBL/GenBank/DDBJ databases">
        <authorList>
            <person name="Meier V. D."/>
        </authorList>
    </citation>
    <scope>NUCLEOTIDE SEQUENCE</scope>
    <source>
        <strain evidence="2">AVDCRST_MAG31</strain>
    </source>
</reference>
<name>A0A6J4TND0_9SPHN</name>
<sequence>MGYRLVEIDFAQPLRPIALAADQNGCGIVARWHGRLVGFHLERCEPGATLSVAHLQRIADARFAQAVLAARVAEALPERSPEAADTTLSVVICTKDRAQRLARLLHSLHEAKRDSTFRSVEVIVVDNASTDQSTRDAAAGFGDVRYVLERRTGLNFARNAALAAATGQLIAYLDDDVVVDRCWLAGLAEAWRSRPDAGGFTGLVLPFRLDTEAQVHFEAIGGFGRGFARLEYRQVRFAKSLFPVGSGEIGAGCNMAFDRKLLVGIGGFDEALDTGAPLPGGGDLDIFYRVLRSGRTMVYEPRYAVYHEHRETIAQLRRQYWSWGLGMMAFLIKSRRSDPELKARHSGMVRWWFGDRSKALWKAILRGGMRDVRFVLAELWGGVVGLLGEYDRSLARVAAIREAAR</sequence>
<accession>A0A6J4TND0</accession>
<dbReference type="EMBL" id="CADCWA010000163">
    <property type="protein sequence ID" value="CAA9527738.1"/>
    <property type="molecule type" value="Genomic_DNA"/>
</dbReference>
<protein>
    <recommendedName>
        <fullName evidence="1">Glycosyltransferase 2-like domain-containing protein</fullName>
    </recommendedName>
</protein>
<dbReference type="SUPFAM" id="SSF53448">
    <property type="entry name" value="Nucleotide-diphospho-sugar transferases"/>
    <property type="match status" value="1"/>
</dbReference>
<dbReference type="AlphaFoldDB" id="A0A6J4TND0"/>
<dbReference type="InterPro" id="IPR001173">
    <property type="entry name" value="Glyco_trans_2-like"/>
</dbReference>
<organism evidence="2">
    <name type="scientific">uncultured Sphingomonas sp</name>
    <dbReference type="NCBI Taxonomy" id="158754"/>
    <lineage>
        <taxon>Bacteria</taxon>
        <taxon>Pseudomonadati</taxon>
        <taxon>Pseudomonadota</taxon>
        <taxon>Alphaproteobacteria</taxon>
        <taxon>Sphingomonadales</taxon>
        <taxon>Sphingomonadaceae</taxon>
        <taxon>Sphingomonas</taxon>
        <taxon>environmental samples</taxon>
    </lineage>
</organism>
<dbReference type="InterPro" id="IPR029044">
    <property type="entry name" value="Nucleotide-diphossugar_trans"/>
</dbReference>
<dbReference type="PANTHER" id="PTHR43685:SF2">
    <property type="entry name" value="GLYCOSYLTRANSFERASE 2-LIKE DOMAIN-CONTAINING PROTEIN"/>
    <property type="match status" value="1"/>
</dbReference>
<dbReference type="Pfam" id="PF00535">
    <property type="entry name" value="Glycos_transf_2"/>
    <property type="match status" value="1"/>
</dbReference>
<evidence type="ECO:0000313" key="2">
    <source>
        <dbReference type="EMBL" id="CAA9527738.1"/>
    </source>
</evidence>
<dbReference type="RefSeq" id="WP_294170431.1">
    <property type="nucleotide sequence ID" value="NZ_CADCWA010000163.1"/>
</dbReference>
<dbReference type="PANTHER" id="PTHR43685">
    <property type="entry name" value="GLYCOSYLTRANSFERASE"/>
    <property type="match status" value="1"/>
</dbReference>
<gene>
    <name evidence="2" type="ORF">AVDCRST_MAG31-2089</name>
</gene>
<dbReference type="InterPro" id="IPR050834">
    <property type="entry name" value="Glycosyltransf_2"/>
</dbReference>
<feature type="domain" description="Glycosyltransferase 2-like" evidence="1">
    <location>
        <begin position="89"/>
        <end position="196"/>
    </location>
</feature>
<proteinExistence type="predicted"/>
<dbReference type="Gene3D" id="3.90.550.10">
    <property type="entry name" value="Spore Coat Polysaccharide Biosynthesis Protein SpsA, Chain A"/>
    <property type="match status" value="1"/>
</dbReference>